<dbReference type="GO" id="GO:0045490">
    <property type="term" value="P:pectin catabolic process"/>
    <property type="evidence" value="ECO:0007669"/>
    <property type="project" value="UniProtKB-UniRule"/>
</dbReference>
<gene>
    <name evidence="7" type="ORF">BTIS_0673</name>
</gene>
<dbReference type="Gene3D" id="2.160.20.10">
    <property type="entry name" value="Single-stranded right-handed beta-helix, Pectin lyase-like"/>
    <property type="match status" value="1"/>
</dbReference>
<dbReference type="GO" id="GO:0030599">
    <property type="term" value="F:pectinesterase activity"/>
    <property type="evidence" value="ECO:0007669"/>
    <property type="project" value="UniProtKB-UniRule"/>
</dbReference>
<dbReference type="Pfam" id="PF01095">
    <property type="entry name" value="Pectinesterase"/>
    <property type="match status" value="2"/>
</dbReference>
<evidence type="ECO:0000256" key="5">
    <source>
        <dbReference type="RuleBase" id="RU000589"/>
    </source>
</evidence>
<dbReference type="SUPFAM" id="SSF51126">
    <property type="entry name" value="Pectin lyase-like"/>
    <property type="match status" value="1"/>
</dbReference>
<proteinExistence type="inferred from homology"/>
<comment type="similarity">
    <text evidence="1">Belongs to the pectinesterase family.</text>
</comment>
<keyword evidence="3 5" id="KW-0063">Aspartyl esterase</keyword>
<dbReference type="GO" id="GO:0009279">
    <property type="term" value="C:cell outer membrane"/>
    <property type="evidence" value="ECO:0007669"/>
    <property type="project" value="TreeGrafter"/>
</dbReference>
<evidence type="ECO:0000256" key="2">
    <source>
        <dbReference type="ARBA" id="ARBA00022801"/>
    </source>
</evidence>
<evidence type="ECO:0000256" key="4">
    <source>
        <dbReference type="PROSITE-ProRule" id="PRU10040"/>
    </source>
</evidence>
<evidence type="ECO:0000313" key="8">
    <source>
        <dbReference type="Proteomes" id="UP000216444"/>
    </source>
</evidence>
<dbReference type="UniPathway" id="UPA00545">
    <property type="reaction ID" value="UER00823"/>
</dbReference>
<feature type="domain" description="Pectinesterase catalytic" evidence="6">
    <location>
        <begin position="216"/>
        <end position="326"/>
    </location>
</feature>
<dbReference type="InterPro" id="IPR011050">
    <property type="entry name" value="Pectin_lyase_fold/virulence"/>
</dbReference>
<accession>A0A261FGM8</accession>
<organism evidence="7 8">
    <name type="scientific">Bifidobacterium tissieri</name>
    <dbReference type="NCBI Taxonomy" id="1630162"/>
    <lineage>
        <taxon>Bacteria</taxon>
        <taxon>Bacillati</taxon>
        <taxon>Actinomycetota</taxon>
        <taxon>Actinomycetes</taxon>
        <taxon>Bifidobacteriales</taxon>
        <taxon>Bifidobacteriaceae</taxon>
        <taxon>Bifidobacterium</taxon>
    </lineage>
</organism>
<dbReference type="EMBL" id="MWWV01000004">
    <property type="protein sequence ID" value="OZG58304.1"/>
    <property type="molecule type" value="Genomic_DNA"/>
</dbReference>
<dbReference type="RefSeq" id="WP_211279419.1">
    <property type="nucleotide sequence ID" value="NZ_MWWV01000004.1"/>
</dbReference>
<evidence type="ECO:0000259" key="6">
    <source>
        <dbReference type="Pfam" id="PF01095"/>
    </source>
</evidence>
<protein>
    <recommendedName>
        <fullName evidence="5">Pectinesterase</fullName>
        <ecNumber evidence="5">3.1.1.11</ecNumber>
    </recommendedName>
</protein>
<comment type="pathway">
    <text evidence="5">Glycan metabolism; pectin degradation; 2-dehydro-3-deoxy-D-gluconate from pectin: step 1/5.</text>
</comment>
<dbReference type="PANTHER" id="PTHR31321:SF57">
    <property type="entry name" value="PECTINESTERASE 53-RELATED"/>
    <property type="match status" value="1"/>
</dbReference>
<dbReference type="AlphaFoldDB" id="A0A261FGM8"/>
<evidence type="ECO:0000256" key="1">
    <source>
        <dbReference type="ARBA" id="ARBA00008891"/>
    </source>
</evidence>
<comment type="catalytic activity">
    <reaction evidence="5">
        <text>[(1-&gt;4)-alpha-D-galacturonosyl methyl ester](n) + n H2O = [(1-&gt;4)-alpha-D-galacturonosyl](n) + n methanol + n H(+)</text>
        <dbReference type="Rhea" id="RHEA:22380"/>
        <dbReference type="Rhea" id="RHEA-COMP:14570"/>
        <dbReference type="Rhea" id="RHEA-COMP:14573"/>
        <dbReference type="ChEBI" id="CHEBI:15377"/>
        <dbReference type="ChEBI" id="CHEBI:15378"/>
        <dbReference type="ChEBI" id="CHEBI:17790"/>
        <dbReference type="ChEBI" id="CHEBI:140522"/>
        <dbReference type="ChEBI" id="CHEBI:140523"/>
        <dbReference type="EC" id="3.1.1.11"/>
    </reaction>
</comment>
<evidence type="ECO:0000256" key="3">
    <source>
        <dbReference type="ARBA" id="ARBA00023085"/>
    </source>
</evidence>
<keyword evidence="8" id="KW-1185">Reference proteome</keyword>
<comment type="caution">
    <text evidence="7">The sequence shown here is derived from an EMBL/GenBank/DDBJ whole genome shotgun (WGS) entry which is preliminary data.</text>
</comment>
<feature type="domain" description="Pectinesterase catalytic" evidence="6">
    <location>
        <begin position="113"/>
        <end position="191"/>
    </location>
</feature>
<dbReference type="Proteomes" id="UP000216444">
    <property type="component" value="Unassembled WGS sequence"/>
</dbReference>
<dbReference type="EC" id="3.1.1.11" evidence="5"/>
<dbReference type="InterPro" id="IPR000070">
    <property type="entry name" value="Pectinesterase_cat"/>
</dbReference>
<keyword evidence="2 5" id="KW-0378">Hydrolase</keyword>
<dbReference type="InterPro" id="IPR012334">
    <property type="entry name" value="Pectin_lyas_fold"/>
</dbReference>
<dbReference type="GO" id="GO:0042545">
    <property type="term" value="P:cell wall modification"/>
    <property type="evidence" value="ECO:0007669"/>
    <property type="project" value="UniProtKB-UniRule"/>
</dbReference>
<name>A0A261FGM8_9BIFI</name>
<reference evidence="7 8" key="1">
    <citation type="journal article" date="2017" name="BMC Genomics">
        <title>Comparative genomic and phylogenomic analyses of the Bifidobacteriaceae family.</title>
        <authorList>
            <person name="Lugli G.A."/>
            <person name="Milani C."/>
            <person name="Turroni F."/>
            <person name="Duranti S."/>
            <person name="Mancabelli L."/>
            <person name="Mangifesta M."/>
            <person name="Ferrario C."/>
            <person name="Modesto M."/>
            <person name="Mattarelli P."/>
            <person name="Jiri K."/>
            <person name="van Sinderen D."/>
            <person name="Ventura M."/>
        </authorList>
    </citation>
    <scope>NUCLEOTIDE SEQUENCE [LARGE SCALE GENOMIC DNA]</scope>
    <source>
        <strain evidence="7 8">DSM 100201</strain>
    </source>
</reference>
<dbReference type="PROSITE" id="PS00503">
    <property type="entry name" value="PECTINESTERASE_2"/>
    <property type="match status" value="1"/>
</dbReference>
<dbReference type="PANTHER" id="PTHR31321">
    <property type="entry name" value="ACYL-COA THIOESTER HYDROLASE YBHC-RELATED"/>
    <property type="match status" value="1"/>
</dbReference>
<feature type="active site" evidence="4">
    <location>
        <position position="230"/>
    </location>
</feature>
<sequence length="379" mass="41380">MEIANPYDRIGHSTTTIVVSQHGDGDCVTITEALHRAAEMREHNGNGMVLRRVAERPTIEPITIRIRPGVYRERVEVTLPHIALIGDDPRTTTIVLGLGARMPANASTIGNTDDGTADSTIGNTNDSTPLGTFRTYTMLVDADHVTLRNLTIANDAGDGRDVGQAIALYADGDELLVESCRILGHQDTLFTGPLPPKELQQGGFIGPKQFAPRRVGRQWYRQCLIAGDVDFIFGGATAMFEDCEIRSLNRDMDVNGYVTAASTPEGRVYGYVFRGCRFTDDGCAPGSVYLGRPWRDFARVALVDCELGAHIHPDGWWDWDKPRAHDGSRLSGLGLHGPGFDPNCWPDWTLPNDPAGLAWYSPEHVLGEAGMTVGGPDER</sequence>
<evidence type="ECO:0000313" key="7">
    <source>
        <dbReference type="EMBL" id="OZG58304.1"/>
    </source>
</evidence>
<dbReference type="InterPro" id="IPR033131">
    <property type="entry name" value="Pectinesterase_Asp_AS"/>
</dbReference>